<dbReference type="SUPFAM" id="SSF53738">
    <property type="entry name" value="Phosphoglucomutase, first 3 domains"/>
    <property type="match status" value="3"/>
</dbReference>
<dbReference type="RefSeq" id="WP_269429279.1">
    <property type="nucleotide sequence ID" value="NZ_FOJO01000002.1"/>
</dbReference>
<dbReference type="Pfam" id="PF02879">
    <property type="entry name" value="PGM_PMM_II"/>
    <property type="match status" value="1"/>
</dbReference>
<dbReference type="InterPro" id="IPR036900">
    <property type="entry name" value="A-D-PHexomutase_C_sf"/>
</dbReference>
<dbReference type="PRINTS" id="PR00509">
    <property type="entry name" value="PGMPMM"/>
</dbReference>
<dbReference type="Gene3D" id="3.30.310.50">
    <property type="entry name" value="Alpha-D-phosphohexomutase, C-terminal domain"/>
    <property type="match status" value="1"/>
</dbReference>
<feature type="domain" description="Alpha-D-phosphohexomutase alpha/beta/alpha" evidence="9">
    <location>
        <begin position="15"/>
        <end position="129"/>
    </location>
</feature>
<dbReference type="InterPro" id="IPR005845">
    <property type="entry name" value="A-D-PHexomutase_a/b/a-II"/>
</dbReference>
<dbReference type="InterPro" id="IPR016066">
    <property type="entry name" value="A-D-PHexomutase_CS"/>
</dbReference>
<evidence type="ECO:0000256" key="3">
    <source>
        <dbReference type="ARBA" id="ARBA00022553"/>
    </source>
</evidence>
<keyword evidence="4 7" id="KW-0479">Metal-binding</keyword>
<dbReference type="EMBL" id="FOJO01000002">
    <property type="protein sequence ID" value="SFA42703.1"/>
    <property type="molecule type" value="Genomic_DNA"/>
</dbReference>
<reference evidence="12 13" key="1">
    <citation type="submission" date="2016-10" db="EMBL/GenBank/DDBJ databases">
        <authorList>
            <person name="de Groot N.N."/>
        </authorList>
    </citation>
    <scope>NUCLEOTIDE SEQUENCE [LARGE SCALE GENOMIC DNA]</scope>
    <source>
        <strain evidence="12 13">CGMCC 1.6117</strain>
    </source>
</reference>
<evidence type="ECO:0000259" key="8">
    <source>
        <dbReference type="Pfam" id="PF00408"/>
    </source>
</evidence>
<evidence type="ECO:0000259" key="11">
    <source>
        <dbReference type="Pfam" id="PF02880"/>
    </source>
</evidence>
<dbReference type="Proteomes" id="UP000182312">
    <property type="component" value="Unassembled WGS sequence"/>
</dbReference>
<dbReference type="PROSITE" id="PS00710">
    <property type="entry name" value="PGM_PMM"/>
    <property type="match status" value="1"/>
</dbReference>
<dbReference type="GO" id="GO:0005975">
    <property type="term" value="P:carbohydrate metabolic process"/>
    <property type="evidence" value="ECO:0007669"/>
    <property type="project" value="InterPro"/>
</dbReference>
<comment type="similarity">
    <text evidence="2 7">Belongs to the phosphohexose mutase family.</text>
</comment>
<keyword evidence="3" id="KW-0597">Phosphoprotein</keyword>
<proteinExistence type="inferred from homology"/>
<sequence>MTAQDQMPARQIDCFKAYDVRGRLGSALDEDVAYRIGRAFAQVLGARDVIVGRDSRETSPGLAAALIRGLTDAGADVRDLGLAGTEEMYFATARFGADGGIEVTASHNPIDYNGMKLVGRDAAPLDPEGDFADIAALARSGRFAAPARRGAARAFSQARETYAGAMVDFIDVAALRPMTVLVNAGNGTAGPTFDAIAAELERRGAPLRFIRINHQPDAAFPNGIPNPLLPENQPMTAHAVRAHGADLGVAWDGDFDRCFFFDARGNFIPGEYIVGLLATAFLEKHPGEKIVHDPRVVMNTRDMIARAGGQAVQARTGHAFVKRVMRETGAIYGGEMSAHHYFRDFHFADSGMVPWLLMVELLSRRQTSLTDLLAERMRAFPSSGEINFLLDDPEAAISRVVAHFAPQASRRDETDGISLEFQDWRFNLRRSNTEPVVRLNVESRGDPGLVATRRAEIEALLKG</sequence>
<dbReference type="Pfam" id="PF00408">
    <property type="entry name" value="PGM_PMM_IV"/>
    <property type="match status" value="1"/>
</dbReference>
<accession>A0A1I0STG7</accession>
<feature type="domain" description="Alpha-D-phosphohexomutase alpha/beta/alpha" evidence="10">
    <location>
        <begin position="162"/>
        <end position="265"/>
    </location>
</feature>
<dbReference type="InterPro" id="IPR005843">
    <property type="entry name" value="A-D-PHexomutase_C"/>
</dbReference>
<feature type="domain" description="Alpha-D-phosphohexomutase C-terminal" evidence="8">
    <location>
        <begin position="385"/>
        <end position="458"/>
    </location>
</feature>
<dbReference type="SUPFAM" id="SSF55957">
    <property type="entry name" value="Phosphoglucomutase, C-terminal domain"/>
    <property type="match status" value="1"/>
</dbReference>
<name>A0A1I0STG7_9RHOB</name>
<feature type="domain" description="Alpha-D-phosphohexomutase alpha/beta/alpha" evidence="11">
    <location>
        <begin position="270"/>
        <end position="379"/>
    </location>
</feature>
<comment type="cofactor">
    <cofactor evidence="1">
        <name>Mg(2+)</name>
        <dbReference type="ChEBI" id="CHEBI:18420"/>
    </cofactor>
</comment>
<dbReference type="Gene3D" id="3.40.120.10">
    <property type="entry name" value="Alpha-D-Glucose-1,6-Bisphosphate, subunit A, domain 3"/>
    <property type="match status" value="3"/>
</dbReference>
<keyword evidence="5 7" id="KW-0460">Magnesium</keyword>
<evidence type="ECO:0000313" key="13">
    <source>
        <dbReference type="Proteomes" id="UP000182312"/>
    </source>
</evidence>
<dbReference type="AlphaFoldDB" id="A0A1I0STG7"/>
<gene>
    <name evidence="12" type="ORF">SAMN04487972_102347</name>
</gene>
<evidence type="ECO:0000313" key="12">
    <source>
        <dbReference type="EMBL" id="SFA42703.1"/>
    </source>
</evidence>
<evidence type="ECO:0000256" key="5">
    <source>
        <dbReference type="ARBA" id="ARBA00022842"/>
    </source>
</evidence>
<dbReference type="InterPro" id="IPR005846">
    <property type="entry name" value="A-D-PHexomutase_a/b/a-III"/>
</dbReference>
<evidence type="ECO:0000256" key="4">
    <source>
        <dbReference type="ARBA" id="ARBA00022723"/>
    </source>
</evidence>
<organism evidence="12 13">
    <name type="scientific">Paracoccus halophilus</name>
    <dbReference type="NCBI Taxonomy" id="376733"/>
    <lineage>
        <taxon>Bacteria</taxon>
        <taxon>Pseudomonadati</taxon>
        <taxon>Pseudomonadota</taxon>
        <taxon>Alphaproteobacteria</taxon>
        <taxon>Rhodobacterales</taxon>
        <taxon>Paracoccaceae</taxon>
        <taxon>Paracoccus</taxon>
    </lineage>
</organism>
<dbReference type="Pfam" id="PF02880">
    <property type="entry name" value="PGM_PMM_III"/>
    <property type="match status" value="1"/>
</dbReference>
<protein>
    <submittedName>
        <fullName evidence="12">Phosphomannomutase</fullName>
    </submittedName>
</protein>
<evidence type="ECO:0000259" key="9">
    <source>
        <dbReference type="Pfam" id="PF02878"/>
    </source>
</evidence>
<dbReference type="Pfam" id="PF02878">
    <property type="entry name" value="PGM_PMM_I"/>
    <property type="match status" value="1"/>
</dbReference>
<evidence type="ECO:0000256" key="1">
    <source>
        <dbReference type="ARBA" id="ARBA00001946"/>
    </source>
</evidence>
<dbReference type="PANTHER" id="PTHR43771:SF1">
    <property type="entry name" value="PHOSPHOMANNOMUTASE"/>
    <property type="match status" value="1"/>
</dbReference>
<dbReference type="CDD" id="cd03089">
    <property type="entry name" value="PMM_PGM"/>
    <property type="match status" value="1"/>
</dbReference>
<dbReference type="GO" id="GO:0000287">
    <property type="term" value="F:magnesium ion binding"/>
    <property type="evidence" value="ECO:0007669"/>
    <property type="project" value="InterPro"/>
</dbReference>
<evidence type="ECO:0000256" key="6">
    <source>
        <dbReference type="ARBA" id="ARBA00023235"/>
    </source>
</evidence>
<dbReference type="GO" id="GO:0016868">
    <property type="term" value="F:intramolecular phosphotransferase activity"/>
    <property type="evidence" value="ECO:0007669"/>
    <property type="project" value="InterPro"/>
</dbReference>
<evidence type="ECO:0000256" key="7">
    <source>
        <dbReference type="RuleBase" id="RU004326"/>
    </source>
</evidence>
<keyword evidence="6" id="KW-0413">Isomerase</keyword>
<dbReference type="InterPro" id="IPR005844">
    <property type="entry name" value="A-D-PHexomutase_a/b/a-I"/>
</dbReference>
<evidence type="ECO:0000256" key="2">
    <source>
        <dbReference type="ARBA" id="ARBA00010231"/>
    </source>
</evidence>
<dbReference type="InterPro" id="IPR016055">
    <property type="entry name" value="A-D-PHexomutase_a/b/a-I/II/III"/>
</dbReference>
<dbReference type="InterPro" id="IPR005841">
    <property type="entry name" value="Alpha-D-phosphohexomutase_SF"/>
</dbReference>
<dbReference type="PANTHER" id="PTHR43771">
    <property type="entry name" value="PHOSPHOMANNOMUTASE"/>
    <property type="match status" value="1"/>
</dbReference>
<evidence type="ECO:0000259" key="10">
    <source>
        <dbReference type="Pfam" id="PF02879"/>
    </source>
</evidence>